<protein>
    <submittedName>
        <fullName evidence="1">Uncharacterized protein</fullName>
    </submittedName>
</protein>
<dbReference type="EMBL" id="CP006934">
    <property type="protein sequence ID" value="AHI53839.1"/>
    <property type="molecule type" value="Genomic_DNA"/>
</dbReference>
<dbReference type="KEGG" id="ssab:SSABA_v1c04320"/>
<dbReference type="Proteomes" id="UP000019265">
    <property type="component" value="Chromosome"/>
</dbReference>
<dbReference type="PATRIC" id="fig|1276257.3.peg.443"/>
<sequence length="411" mass="49613">MKKNFYVILTKKHKGIFKGPWEEHMSKIKDTPFPFYRGFIKEDDAKEWLERITYLLEVIEKENIELDFDLVNLIKKCADLKNDFSNMKSTLLNLIESKIDSEHFETISFSQDDFWSNKDDNQKNTWENFKSLLVKCFDFYFYENKNSEITGHITYWKTILVQQKKQILFTLPLEWKEVWDKCLYKSTNQNIIDFNNFSLKYCSKLINEICKNQNPSIEKNLLILLILLDSINFMEINYEKKYSQDLRFKDFKKLKLCIIKILETKYEVSILSKDYRTRIRNIEKNFIFKKNFKSTWYLNKIAIAILQPYDRISEEQWVSLLSGTYHLFDSVEFKSKFKESAFFETIWKSCNNILNRYKIRHSKEKNILNYKKLSEKDKREIYEFISCSFLYFYALHGLDIDFSNISSICKG</sequence>
<evidence type="ECO:0000313" key="1">
    <source>
        <dbReference type="EMBL" id="AHI53839.1"/>
    </source>
</evidence>
<accession>W6AJE5</accession>
<dbReference type="HOGENOM" id="CLU_668863_0_0_14"/>
<keyword evidence="2" id="KW-1185">Reference proteome</keyword>
<dbReference type="AlphaFoldDB" id="W6AJE5"/>
<gene>
    <name evidence="1" type="ORF">SSABA_v1c04320</name>
</gene>
<dbReference type="RefSeq" id="WP_025250980.1">
    <property type="nucleotide sequence ID" value="NZ_CP006934.1"/>
</dbReference>
<evidence type="ECO:0000313" key="2">
    <source>
        <dbReference type="Proteomes" id="UP000019265"/>
    </source>
</evidence>
<name>W6AJE5_9MOLU</name>
<organism evidence="1 2">
    <name type="scientific">Spiroplasma sabaudiense Ar-1343</name>
    <dbReference type="NCBI Taxonomy" id="1276257"/>
    <lineage>
        <taxon>Bacteria</taxon>
        <taxon>Bacillati</taxon>
        <taxon>Mycoplasmatota</taxon>
        <taxon>Mollicutes</taxon>
        <taxon>Entomoplasmatales</taxon>
        <taxon>Spiroplasmataceae</taxon>
        <taxon>Spiroplasma</taxon>
    </lineage>
</organism>
<reference evidence="1 2" key="1">
    <citation type="journal article" date="2014" name="Genome Biol. Evol.">
        <title>Molecular evolution of the substrate utilization strategies and putative virulence factors in mosquito-associated Spiroplasma species.</title>
        <authorList>
            <person name="Chang T.H."/>
            <person name="Lo W.S."/>
            <person name="Ku C."/>
            <person name="Chen L.L."/>
            <person name="Kuo C.H."/>
        </authorList>
    </citation>
    <scope>NUCLEOTIDE SEQUENCE [LARGE SCALE GENOMIC DNA]</scope>
    <source>
        <strain evidence="1">Ar-1343</strain>
    </source>
</reference>
<proteinExistence type="predicted"/>